<dbReference type="InterPro" id="IPR015424">
    <property type="entry name" value="PyrdxlP-dep_Trfase"/>
</dbReference>
<keyword evidence="11" id="KW-1185">Reference proteome</keyword>
<dbReference type="GO" id="GO:0016829">
    <property type="term" value="F:lyase activity"/>
    <property type="evidence" value="ECO:0007669"/>
    <property type="project" value="UniProtKB-KW"/>
</dbReference>
<protein>
    <recommendedName>
        <fullName evidence="8">Cysteine desulfurase</fullName>
        <ecNumber evidence="8">2.8.1.7</ecNumber>
    </recommendedName>
</protein>
<organism evidence="10 11">
    <name type="scientific">Halopseudomonas yangmingensis</name>
    <dbReference type="NCBI Taxonomy" id="1720063"/>
    <lineage>
        <taxon>Bacteria</taxon>
        <taxon>Pseudomonadati</taxon>
        <taxon>Pseudomonadota</taxon>
        <taxon>Gammaproteobacteria</taxon>
        <taxon>Pseudomonadales</taxon>
        <taxon>Pseudomonadaceae</taxon>
        <taxon>Halopseudomonas</taxon>
    </lineage>
</organism>
<dbReference type="Proteomes" id="UP000243629">
    <property type="component" value="Unassembled WGS sequence"/>
</dbReference>
<dbReference type="GO" id="GO:0030170">
    <property type="term" value="F:pyridoxal phosphate binding"/>
    <property type="evidence" value="ECO:0007669"/>
    <property type="project" value="UniProtKB-UniRule"/>
</dbReference>
<dbReference type="CDD" id="cd06453">
    <property type="entry name" value="SufS_like"/>
    <property type="match status" value="1"/>
</dbReference>
<evidence type="ECO:0000313" key="10">
    <source>
        <dbReference type="EMBL" id="SFM39445.1"/>
    </source>
</evidence>
<evidence type="ECO:0000256" key="2">
    <source>
        <dbReference type="ARBA" id="ARBA00002824"/>
    </source>
</evidence>
<accession>A0A1I4QIC5</accession>
<dbReference type="PANTHER" id="PTHR43586">
    <property type="entry name" value="CYSTEINE DESULFURASE"/>
    <property type="match status" value="1"/>
</dbReference>
<keyword evidence="5 8" id="KW-0663">Pyridoxal phosphate</keyword>
<dbReference type="InterPro" id="IPR020578">
    <property type="entry name" value="Aminotrans_V_PyrdxlP_BS"/>
</dbReference>
<dbReference type="PANTHER" id="PTHR43586:SF8">
    <property type="entry name" value="CYSTEINE DESULFURASE 1, CHLOROPLASTIC"/>
    <property type="match status" value="1"/>
</dbReference>
<comment type="similarity">
    <text evidence="3 8">Belongs to the class-V pyridoxal-phosphate-dependent aminotransferase family. Csd subfamily.</text>
</comment>
<dbReference type="AlphaFoldDB" id="A0A1I4QIC5"/>
<evidence type="ECO:0000256" key="1">
    <source>
        <dbReference type="ARBA" id="ARBA00001933"/>
    </source>
</evidence>
<dbReference type="GO" id="GO:0006534">
    <property type="term" value="P:cysteine metabolic process"/>
    <property type="evidence" value="ECO:0007669"/>
    <property type="project" value="UniProtKB-UniRule"/>
</dbReference>
<comment type="cofactor">
    <cofactor evidence="1 7">
        <name>pyridoxal 5'-phosphate</name>
        <dbReference type="ChEBI" id="CHEBI:597326"/>
    </cofactor>
</comment>
<dbReference type="InterPro" id="IPR000192">
    <property type="entry name" value="Aminotrans_V_dom"/>
</dbReference>
<evidence type="ECO:0000256" key="8">
    <source>
        <dbReference type="RuleBase" id="RU004506"/>
    </source>
</evidence>
<dbReference type="EMBL" id="FOUI01000004">
    <property type="protein sequence ID" value="SFM39445.1"/>
    <property type="molecule type" value="Genomic_DNA"/>
</dbReference>
<proteinExistence type="inferred from homology"/>
<comment type="catalytic activity">
    <reaction evidence="6 8">
        <text>(sulfur carrier)-H + L-cysteine = (sulfur carrier)-SH + L-alanine</text>
        <dbReference type="Rhea" id="RHEA:43892"/>
        <dbReference type="Rhea" id="RHEA-COMP:14737"/>
        <dbReference type="Rhea" id="RHEA-COMP:14739"/>
        <dbReference type="ChEBI" id="CHEBI:29917"/>
        <dbReference type="ChEBI" id="CHEBI:35235"/>
        <dbReference type="ChEBI" id="CHEBI:57972"/>
        <dbReference type="ChEBI" id="CHEBI:64428"/>
        <dbReference type="EC" id="2.8.1.7"/>
    </reaction>
</comment>
<dbReference type="Gene3D" id="3.90.1150.10">
    <property type="entry name" value="Aspartate Aminotransferase, domain 1"/>
    <property type="match status" value="1"/>
</dbReference>
<feature type="domain" description="Aminotransferase class V" evidence="9">
    <location>
        <begin position="39"/>
        <end position="409"/>
    </location>
</feature>
<dbReference type="NCBIfam" id="TIGR01979">
    <property type="entry name" value="sufS"/>
    <property type="match status" value="1"/>
</dbReference>
<reference evidence="11" key="1">
    <citation type="submission" date="2016-10" db="EMBL/GenBank/DDBJ databases">
        <authorList>
            <person name="Varghese N."/>
            <person name="Submissions S."/>
        </authorList>
    </citation>
    <scope>NUCLEOTIDE SEQUENCE [LARGE SCALE GENOMIC DNA]</scope>
    <source>
        <strain evidence="11">DSM 24213</strain>
    </source>
</reference>
<evidence type="ECO:0000256" key="3">
    <source>
        <dbReference type="ARBA" id="ARBA00010447"/>
    </source>
</evidence>
<evidence type="ECO:0000313" key="11">
    <source>
        <dbReference type="Proteomes" id="UP000243629"/>
    </source>
</evidence>
<dbReference type="InterPro" id="IPR015421">
    <property type="entry name" value="PyrdxlP-dep_Trfase_major"/>
</dbReference>
<evidence type="ECO:0000256" key="7">
    <source>
        <dbReference type="RuleBase" id="RU004504"/>
    </source>
</evidence>
<evidence type="ECO:0000256" key="4">
    <source>
        <dbReference type="ARBA" id="ARBA00022679"/>
    </source>
</evidence>
<keyword evidence="4 8" id="KW-0808">Transferase</keyword>
<dbReference type="STRING" id="1720063.SAMN05216217_104167"/>
<keyword evidence="10" id="KW-0456">Lyase</keyword>
<evidence type="ECO:0000259" key="9">
    <source>
        <dbReference type="Pfam" id="PF00266"/>
    </source>
</evidence>
<evidence type="ECO:0000256" key="6">
    <source>
        <dbReference type="ARBA" id="ARBA00050776"/>
    </source>
</evidence>
<dbReference type="InterPro" id="IPR015422">
    <property type="entry name" value="PyrdxlP-dep_Trfase_small"/>
</dbReference>
<dbReference type="Gene3D" id="3.40.640.10">
    <property type="entry name" value="Type I PLP-dependent aspartate aminotransferase-like (Major domain)"/>
    <property type="match status" value="1"/>
</dbReference>
<sequence>MWGNWAMSELPATVAPFDAERVRADFPILQQQVNGQPLVYLDNAATTQKPEAVIQAICDYYRQDNSNVHRGAHTLADRATQAFEAARIKLQGFLNAAESRELIWTRGTTEAINLVAASWGRSQLQAGDRILVSAMEHHSNIVPWQMVAAERGASVEPIPVDASGTLDLSALQAMLEAGRVRMVACGHVSNALGSINPVEQIIALAHAAGAFCLIDGAQAVGHFPVDVQALDCDFYAFSAHKLFGPTGVGVLYGKAALLEAMPPYQGGGEMIETVSFAGTRYNQLPYKFEAGTPDIAGVIGFGAAIDYLNGLDRAGAAAHEQALLAYAEERARQVPGLRLVGTAAHKTSVMSFLLEGAHPADVGMLLDQQGVAVRTGNHCAQPIMDQYGIPGTVRASFSFYNTRDDVDRLFAALDKVRQFL</sequence>
<dbReference type="Pfam" id="PF00266">
    <property type="entry name" value="Aminotran_5"/>
    <property type="match status" value="1"/>
</dbReference>
<dbReference type="SUPFAM" id="SSF53383">
    <property type="entry name" value="PLP-dependent transferases"/>
    <property type="match status" value="1"/>
</dbReference>
<evidence type="ECO:0000256" key="5">
    <source>
        <dbReference type="ARBA" id="ARBA00022898"/>
    </source>
</evidence>
<name>A0A1I4QIC5_9GAMM</name>
<dbReference type="PROSITE" id="PS00595">
    <property type="entry name" value="AA_TRANSFER_CLASS_5"/>
    <property type="match status" value="1"/>
</dbReference>
<dbReference type="GO" id="GO:0031071">
    <property type="term" value="F:cysteine desulfurase activity"/>
    <property type="evidence" value="ECO:0007669"/>
    <property type="project" value="UniProtKB-UniRule"/>
</dbReference>
<dbReference type="EC" id="2.8.1.7" evidence="8"/>
<dbReference type="InterPro" id="IPR016454">
    <property type="entry name" value="Cysteine_dSase"/>
</dbReference>
<gene>
    <name evidence="10" type="ORF">SAMN05216217_104167</name>
</gene>
<comment type="function">
    <text evidence="2 8">Catalyzes the removal of elemental sulfur and selenium atoms from L-cysteine, L-cystine, L-selenocysteine, and L-selenocystine to produce L-alanine.</text>
</comment>
<dbReference type="PIRSF" id="PIRSF005572">
    <property type="entry name" value="NifS"/>
    <property type="match status" value="1"/>
</dbReference>
<dbReference type="InterPro" id="IPR010970">
    <property type="entry name" value="Cys_dSase_SufS"/>
</dbReference>